<evidence type="ECO:0000313" key="2">
    <source>
        <dbReference type="Proteomes" id="UP000636800"/>
    </source>
</evidence>
<keyword evidence="2" id="KW-1185">Reference proteome</keyword>
<organism evidence="1 2">
    <name type="scientific">Vanilla planifolia</name>
    <name type="common">Vanilla</name>
    <dbReference type="NCBI Taxonomy" id="51239"/>
    <lineage>
        <taxon>Eukaryota</taxon>
        <taxon>Viridiplantae</taxon>
        <taxon>Streptophyta</taxon>
        <taxon>Embryophyta</taxon>
        <taxon>Tracheophyta</taxon>
        <taxon>Spermatophyta</taxon>
        <taxon>Magnoliopsida</taxon>
        <taxon>Liliopsida</taxon>
        <taxon>Asparagales</taxon>
        <taxon>Orchidaceae</taxon>
        <taxon>Vanilloideae</taxon>
        <taxon>Vanilleae</taxon>
        <taxon>Vanilla</taxon>
    </lineage>
</organism>
<comment type="caution">
    <text evidence="1">The sequence shown here is derived from an EMBL/GenBank/DDBJ whole genome shotgun (WGS) entry which is preliminary data.</text>
</comment>
<evidence type="ECO:0000313" key="1">
    <source>
        <dbReference type="EMBL" id="KAG0497032.1"/>
    </source>
</evidence>
<dbReference type="EMBL" id="JADCNL010000001">
    <property type="protein sequence ID" value="KAG0497032.1"/>
    <property type="molecule type" value="Genomic_DNA"/>
</dbReference>
<dbReference type="AlphaFoldDB" id="A0A835VFL6"/>
<protein>
    <submittedName>
        <fullName evidence="1">Uncharacterized protein</fullName>
    </submittedName>
</protein>
<reference evidence="1 2" key="1">
    <citation type="journal article" date="2020" name="Nat. Food">
        <title>A phased Vanilla planifolia genome enables genetic improvement of flavour and production.</title>
        <authorList>
            <person name="Hasing T."/>
            <person name="Tang H."/>
            <person name="Brym M."/>
            <person name="Khazi F."/>
            <person name="Huang T."/>
            <person name="Chambers A.H."/>
        </authorList>
    </citation>
    <scope>NUCLEOTIDE SEQUENCE [LARGE SCALE GENOMIC DNA]</scope>
    <source>
        <tissue evidence="1">Leaf</tissue>
    </source>
</reference>
<dbReference type="Proteomes" id="UP000636800">
    <property type="component" value="Chromosome 1"/>
</dbReference>
<accession>A0A835VFL6</accession>
<proteinExistence type="predicted"/>
<gene>
    <name evidence="1" type="ORF">HPP92_001723</name>
</gene>
<name>A0A835VFL6_VANPL</name>
<sequence>MTTNVEKGFDENDDARSSTKLKKFMKRVGKLPVSVFRNVWKVGREDPRRVIHALKERHCAKD</sequence>